<evidence type="ECO:0000313" key="2">
    <source>
        <dbReference type="EMBL" id="CAE0439031.1"/>
    </source>
</evidence>
<proteinExistence type="predicted"/>
<sequence>MKQLLCVFQEQLEDDLESRLVIVNGGDCAEGIFKLPKHRAKKRDLKWLVARAHKSYANDEVEPWCTEEKVPRNDPFYHVNKAFKKVASFLRDEIVASQEKLDELASYGMNAWIDGEECNTYFELVINPESLEDVSNMFSVFKDVNFAVSKFYFGPLQLNLIFSQGSFYSTLKDASYGEQTLFDEEFPNVQTKGAGVLLKTYTTEDEGDGNIILSSEYKKLSLWLAIEPDLLAAKLKLERNVLKRVQDNESKSENETKECGNYLNDTQKLDDQDNLCCINDESLWNRAESAFEGGYTQTFLLMKASEEESNERRAFFRYGNWCYGGFLDMDHKVNLAELPHVLRKFQQQQGKLEYMFECEPSKFPESLPFTKPMQHLGMATALIEEEVGKSEEILTKLNEYHESRGLSTWINQETGQQYFELECVPQNQEHYKDVDILASKVYFQEVICIIVYFKGSFYVTLSASVDDQPLLDMSFPDVSSKGRGFQIFSYNHREFKKLMLWQSERSVWETANRAVLERKRREAEERASRESVERETEFDADKTVKRTQQTMMKRLDVIDTEPGGENKSAEPMEPEQKNKSPLSRNSLSRNSLEMKQQGSFARAPHHLKPLGTDSFQKSINSLPDLGPLGEAPWDALGRPKVLFGSEKGGK</sequence>
<reference evidence="2" key="1">
    <citation type="submission" date="2021-01" db="EMBL/GenBank/DDBJ databases">
        <authorList>
            <person name="Corre E."/>
            <person name="Pelletier E."/>
            <person name="Niang G."/>
            <person name="Scheremetjew M."/>
            <person name="Finn R."/>
            <person name="Kale V."/>
            <person name="Holt S."/>
            <person name="Cochrane G."/>
            <person name="Meng A."/>
            <person name="Brown T."/>
            <person name="Cohen L."/>
        </authorList>
    </citation>
    <scope>NUCLEOTIDE SEQUENCE</scope>
    <source>
        <strain evidence="2">GSBS06</strain>
    </source>
</reference>
<feature type="compositionally biased region" description="Basic and acidic residues" evidence="1">
    <location>
        <begin position="567"/>
        <end position="578"/>
    </location>
</feature>
<evidence type="ECO:0000256" key="1">
    <source>
        <dbReference type="SAM" id="MobiDB-lite"/>
    </source>
</evidence>
<dbReference type="EMBL" id="HBIN01012305">
    <property type="protein sequence ID" value="CAE0439031.1"/>
    <property type="molecule type" value="Transcribed_RNA"/>
</dbReference>
<feature type="region of interest" description="Disordered" evidence="1">
    <location>
        <begin position="518"/>
        <end position="650"/>
    </location>
</feature>
<protein>
    <submittedName>
        <fullName evidence="2">Uncharacterized protein</fullName>
    </submittedName>
</protein>
<organism evidence="2">
    <name type="scientific">Aplanochytrium stocchinoi</name>
    <dbReference type="NCBI Taxonomy" id="215587"/>
    <lineage>
        <taxon>Eukaryota</taxon>
        <taxon>Sar</taxon>
        <taxon>Stramenopiles</taxon>
        <taxon>Bigyra</taxon>
        <taxon>Labyrinthulomycetes</taxon>
        <taxon>Thraustochytrida</taxon>
        <taxon>Thraustochytriidae</taxon>
        <taxon>Aplanochytrium</taxon>
    </lineage>
</organism>
<accession>A0A7S3PI15</accession>
<name>A0A7S3PI15_9STRA</name>
<gene>
    <name evidence="2" type="ORF">ASTO00021_LOCUS9255</name>
</gene>
<feature type="compositionally biased region" description="Low complexity" evidence="1">
    <location>
        <begin position="579"/>
        <end position="591"/>
    </location>
</feature>
<feature type="compositionally biased region" description="Basic and acidic residues" evidence="1">
    <location>
        <begin position="518"/>
        <end position="544"/>
    </location>
</feature>
<dbReference type="AlphaFoldDB" id="A0A7S3PI15"/>